<evidence type="ECO:0000256" key="5">
    <source>
        <dbReference type="ARBA" id="ARBA00023004"/>
    </source>
</evidence>
<dbReference type="Gene3D" id="3.30.70.20">
    <property type="match status" value="1"/>
</dbReference>
<name>X1JEB6_9ZZZZ</name>
<reference evidence="8" key="1">
    <citation type="journal article" date="2014" name="Front. Microbiol.">
        <title>High frequency of phylogenetically diverse reductive dehalogenase-homologous genes in deep subseafloor sedimentary metagenomes.</title>
        <authorList>
            <person name="Kawai M."/>
            <person name="Futagami T."/>
            <person name="Toyoda A."/>
            <person name="Takaki Y."/>
            <person name="Nishi S."/>
            <person name="Hori S."/>
            <person name="Arai W."/>
            <person name="Tsubouchi T."/>
            <person name="Morono Y."/>
            <person name="Uchiyama I."/>
            <person name="Ito T."/>
            <person name="Fujiyama A."/>
            <person name="Inagaki F."/>
            <person name="Takami H."/>
        </authorList>
    </citation>
    <scope>NUCLEOTIDE SEQUENCE</scope>
    <source>
        <strain evidence="8">Expedition CK06-06</strain>
    </source>
</reference>
<protein>
    <recommendedName>
        <fullName evidence="7">4Fe-4S ferredoxin-type domain-containing protein</fullName>
    </recommendedName>
</protein>
<dbReference type="AlphaFoldDB" id="X1JEB6"/>
<keyword evidence="3" id="KW-0949">S-adenosyl-L-methionine</keyword>
<dbReference type="GO" id="GO:0051539">
    <property type="term" value="F:4 iron, 4 sulfur cluster binding"/>
    <property type="evidence" value="ECO:0007669"/>
    <property type="project" value="UniProtKB-KW"/>
</dbReference>
<comment type="caution">
    <text evidence="8">The sequence shown here is derived from an EMBL/GenBank/DDBJ whole genome shotgun (WGS) entry which is preliminary data.</text>
</comment>
<dbReference type="InterPro" id="IPR017896">
    <property type="entry name" value="4Fe4S_Fe-S-bd"/>
</dbReference>
<dbReference type="NCBIfam" id="TIGR02494">
    <property type="entry name" value="PFLE_PFLC"/>
    <property type="match status" value="1"/>
</dbReference>
<proteinExistence type="predicted"/>
<accession>X1JEB6</accession>
<dbReference type="GO" id="GO:0003824">
    <property type="term" value="F:catalytic activity"/>
    <property type="evidence" value="ECO:0007669"/>
    <property type="project" value="InterPro"/>
</dbReference>
<dbReference type="EMBL" id="BARU01040645">
    <property type="protein sequence ID" value="GAH79865.1"/>
    <property type="molecule type" value="Genomic_DNA"/>
</dbReference>
<evidence type="ECO:0000256" key="1">
    <source>
        <dbReference type="ARBA" id="ARBA00001966"/>
    </source>
</evidence>
<keyword evidence="6" id="KW-0411">Iron-sulfur</keyword>
<sequence>EIAFSARECIHCGRCADACPQGAIDLELPGRIHRERCICCGKCVSVCPGKGLRLIGAHYPIESLTELLLRDLPFYRHSGGGVTLSGGECTLYPDYLERLFKPLKARGVHLVLETSGYFDYESFGEKILPYIDLIYYDIKIADPEVHREYVGKTNRRILDNLHRLLQEKGVEVHPRIPLIPSITATRANLSVIVDLLCEAGADNVSLVPYNPMGIEMAMSLGMPKPPLPQEF</sequence>
<keyword evidence="4" id="KW-0479">Metal-binding</keyword>
<dbReference type="Gene3D" id="3.80.30.10">
    <property type="entry name" value="pyruvate-formate lyase- activating enzyme"/>
    <property type="match status" value="1"/>
</dbReference>
<feature type="non-terminal residue" evidence="8">
    <location>
        <position position="231"/>
    </location>
</feature>
<dbReference type="InterPro" id="IPR034457">
    <property type="entry name" value="Organic_radical-activating"/>
</dbReference>
<evidence type="ECO:0000256" key="3">
    <source>
        <dbReference type="ARBA" id="ARBA00022691"/>
    </source>
</evidence>
<dbReference type="Pfam" id="PF12838">
    <property type="entry name" value="Fer4_7"/>
    <property type="match status" value="1"/>
</dbReference>
<dbReference type="InterPro" id="IPR017900">
    <property type="entry name" value="4Fe4S_Fe_S_CS"/>
</dbReference>
<gene>
    <name evidence="8" type="ORF">S03H2_62807</name>
</gene>
<evidence type="ECO:0000256" key="2">
    <source>
        <dbReference type="ARBA" id="ARBA00022485"/>
    </source>
</evidence>
<dbReference type="GO" id="GO:0046872">
    <property type="term" value="F:metal ion binding"/>
    <property type="evidence" value="ECO:0007669"/>
    <property type="project" value="UniProtKB-KW"/>
</dbReference>
<organism evidence="8">
    <name type="scientific">marine sediment metagenome</name>
    <dbReference type="NCBI Taxonomy" id="412755"/>
    <lineage>
        <taxon>unclassified sequences</taxon>
        <taxon>metagenomes</taxon>
        <taxon>ecological metagenomes</taxon>
    </lineage>
</organism>
<feature type="domain" description="4Fe-4S ferredoxin-type" evidence="7">
    <location>
        <begin position="1"/>
        <end position="29"/>
    </location>
</feature>
<dbReference type="InterPro" id="IPR058240">
    <property type="entry name" value="rSAM_sf"/>
</dbReference>
<comment type="cofactor">
    <cofactor evidence="1">
        <name>[4Fe-4S] cluster</name>
        <dbReference type="ChEBI" id="CHEBI:49883"/>
    </cofactor>
</comment>
<evidence type="ECO:0000256" key="4">
    <source>
        <dbReference type="ARBA" id="ARBA00022723"/>
    </source>
</evidence>
<dbReference type="PROSITE" id="PS00198">
    <property type="entry name" value="4FE4S_FER_1"/>
    <property type="match status" value="2"/>
</dbReference>
<dbReference type="PANTHER" id="PTHR30352">
    <property type="entry name" value="PYRUVATE FORMATE-LYASE-ACTIVATING ENZYME"/>
    <property type="match status" value="1"/>
</dbReference>
<evidence type="ECO:0000313" key="8">
    <source>
        <dbReference type="EMBL" id="GAH79865.1"/>
    </source>
</evidence>
<dbReference type="SUPFAM" id="SSF102114">
    <property type="entry name" value="Radical SAM enzymes"/>
    <property type="match status" value="1"/>
</dbReference>
<keyword evidence="2" id="KW-0004">4Fe-4S</keyword>
<dbReference type="CDD" id="cd01335">
    <property type="entry name" value="Radical_SAM"/>
    <property type="match status" value="1"/>
</dbReference>
<dbReference type="PROSITE" id="PS51379">
    <property type="entry name" value="4FE4S_FER_2"/>
    <property type="match status" value="2"/>
</dbReference>
<dbReference type="Pfam" id="PF04055">
    <property type="entry name" value="Radical_SAM"/>
    <property type="match status" value="1"/>
</dbReference>
<dbReference type="PANTHER" id="PTHR30352:SF4">
    <property type="entry name" value="PYRUVATE FORMATE-LYASE 2-ACTIVATING ENZYME"/>
    <property type="match status" value="1"/>
</dbReference>
<feature type="domain" description="4Fe-4S ferredoxin-type" evidence="7">
    <location>
        <begin position="31"/>
        <end position="57"/>
    </location>
</feature>
<dbReference type="SUPFAM" id="SSF54862">
    <property type="entry name" value="4Fe-4S ferredoxins"/>
    <property type="match status" value="1"/>
</dbReference>
<feature type="non-terminal residue" evidence="8">
    <location>
        <position position="1"/>
    </location>
</feature>
<keyword evidence="5" id="KW-0408">Iron</keyword>
<evidence type="ECO:0000259" key="7">
    <source>
        <dbReference type="PROSITE" id="PS51379"/>
    </source>
</evidence>
<evidence type="ECO:0000256" key="6">
    <source>
        <dbReference type="ARBA" id="ARBA00023014"/>
    </source>
</evidence>
<dbReference type="InterPro" id="IPR007197">
    <property type="entry name" value="rSAM"/>
</dbReference>